<dbReference type="PANTHER" id="PTHR43825">
    <property type="entry name" value="PYRUVATE DEHYDROGENASE E1 COMPONENT"/>
    <property type="match status" value="1"/>
</dbReference>
<dbReference type="Gene3D" id="3.40.50.970">
    <property type="match status" value="1"/>
</dbReference>
<evidence type="ECO:0000259" key="1">
    <source>
        <dbReference type="SMART" id="SM00861"/>
    </source>
</evidence>
<dbReference type="EMBL" id="JAPNUD010000078">
    <property type="protein sequence ID" value="MDA0643871.1"/>
    <property type="molecule type" value="Genomic_DNA"/>
</dbReference>
<sequence>MNLNTDSLVPRGADGQPLAEGSWHIPSMLLKSPGLLALGEQLGALVDDGEPVVVLTPDLSFSNGLWAFHERHPDRFLQLGVSEQNSVSVAAGLATTGLRPYVTGFASFLALLCCEQIRTDIAYTRQPVRLIGHHSGITFGFYGTSHHATEDIAIMRTIANMTVVAPADHVAMGVLLKAYADHPLPVYFRMGRGREPLVYEPDDERIRPGQAIVHATGDDLTIIATGTTVHPSLLAAEELRAEGHSVGVIDLHTIKPLDEAAVVAAAEGSRGLMTVEEHNVYGGLGGAVAETLTDHGIGVPLLRHGIRDEYAPIGPPTHLYRHYRLDGPGIVEEARAFLKSGRMTSDVR</sequence>
<gene>
    <name evidence="2" type="ORF">OUY24_24860</name>
</gene>
<dbReference type="RefSeq" id="WP_271278028.1">
    <property type="nucleotide sequence ID" value="NZ_BAABFD010000018.1"/>
</dbReference>
<dbReference type="SMART" id="SM00861">
    <property type="entry name" value="Transket_pyr"/>
    <property type="match status" value="1"/>
</dbReference>
<dbReference type="InterPro" id="IPR005475">
    <property type="entry name" value="Transketolase-like_Pyr-bd"/>
</dbReference>
<dbReference type="Proteomes" id="UP001212498">
    <property type="component" value="Unassembled WGS sequence"/>
</dbReference>
<proteinExistence type="predicted"/>
<dbReference type="Gene3D" id="3.40.50.920">
    <property type="match status" value="1"/>
</dbReference>
<dbReference type="Pfam" id="PF02779">
    <property type="entry name" value="Transket_pyr"/>
    <property type="match status" value="1"/>
</dbReference>
<feature type="domain" description="Transketolase-like pyrimidine-binding" evidence="1">
    <location>
        <begin position="32"/>
        <end position="197"/>
    </location>
</feature>
<evidence type="ECO:0000313" key="2">
    <source>
        <dbReference type="EMBL" id="MDA0643871.1"/>
    </source>
</evidence>
<dbReference type="InterPro" id="IPR033248">
    <property type="entry name" value="Transketolase_C"/>
</dbReference>
<dbReference type="Pfam" id="PF02780">
    <property type="entry name" value="Transketolase_C"/>
    <property type="match status" value="1"/>
</dbReference>
<protein>
    <recommendedName>
        <fullName evidence="1">Transketolase-like pyrimidine-binding domain-containing protein</fullName>
    </recommendedName>
</protein>
<dbReference type="CDD" id="cd07033">
    <property type="entry name" value="TPP_PYR_DXS_TK_like"/>
    <property type="match status" value="1"/>
</dbReference>
<dbReference type="InterPro" id="IPR051157">
    <property type="entry name" value="PDH/Transketolase"/>
</dbReference>
<evidence type="ECO:0000313" key="3">
    <source>
        <dbReference type="Proteomes" id="UP001212498"/>
    </source>
</evidence>
<keyword evidence="3" id="KW-1185">Reference proteome</keyword>
<reference evidence="2 3" key="1">
    <citation type="submission" date="2022-11" db="EMBL/GenBank/DDBJ databases">
        <title>Nonomuraea corallina sp. nov., a new species of the genus Nonomuraea isolated from sea side sediment in Thai sea.</title>
        <authorList>
            <person name="Ngamcharungchit C."/>
            <person name="Matsumoto A."/>
            <person name="Suriyachadkun C."/>
            <person name="Panbangred W."/>
            <person name="Inahashi Y."/>
            <person name="Intra B."/>
        </authorList>
    </citation>
    <scope>NUCLEOTIDE SEQUENCE [LARGE SCALE GENOMIC DNA]</scope>
    <source>
        <strain evidence="2 3">DSM 43553</strain>
    </source>
</reference>
<dbReference type="PANTHER" id="PTHR43825:SF1">
    <property type="entry name" value="TRANSKETOLASE-LIKE PYRIMIDINE-BINDING DOMAIN-CONTAINING PROTEIN"/>
    <property type="match status" value="1"/>
</dbReference>
<dbReference type="SUPFAM" id="SSF52922">
    <property type="entry name" value="TK C-terminal domain-like"/>
    <property type="match status" value="1"/>
</dbReference>
<dbReference type="InterPro" id="IPR009014">
    <property type="entry name" value="Transketo_C/PFOR_II"/>
</dbReference>
<accession>A0ABT4T4E6</accession>
<comment type="caution">
    <text evidence="2">The sequence shown here is derived from an EMBL/GenBank/DDBJ whole genome shotgun (WGS) entry which is preliminary data.</text>
</comment>
<organism evidence="2 3">
    <name type="scientific">Nonomuraea ferruginea</name>
    <dbReference type="NCBI Taxonomy" id="46174"/>
    <lineage>
        <taxon>Bacteria</taxon>
        <taxon>Bacillati</taxon>
        <taxon>Actinomycetota</taxon>
        <taxon>Actinomycetes</taxon>
        <taxon>Streptosporangiales</taxon>
        <taxon>Streptosporangiaceae</taxon>
        <taxon>Nonomuraea</taxon>
    </lineage>
</organism>
<dbReference type="SUPFAM" id="SSF52518">
    <property type="entry name" value="Thiamin diphosphate-binding fold (THDP-binding)"/>
    <property type="match status" value="1"/>
</dbReference>
<dbReference type="InterPro" id="IPR029061">
    <property type="entry name" value="THDP-binding"/>
</dbReference>
<name>A0ABT4T4E6_9ACTN</name>